<dbReference type="RefSeq" id="WP_111372011.1">
    <property type="nucleotide sequence ID" value="NZ_CP029480.1"/>
</dbReference>
<organism evidence="3 4">
    <name type="scientific">Arcticibacterium luteifluviistationis</name>
    <dbReference type="NCBI Taxonomy" id="1784714"/>
    <lineage>
        <taxon>Bacteria</taxon>
        <taxon>Pseudomonadati</taxon>
        <taxon>Bacteroidota</taxon>
        <taxon>Cytophagia</taxon>
        <taxon>Cytophagales</taxon>
        <taxon>Leadbetterellaceae</taxon>
        <taxon>Arcticibacterium</taxon>
    </lineage>
</organism>
<keyword evidence="4" id="KW-1185">Reference proteome</keyword>
<evidence type="ECO:0000256" key="1">
    <source>
        <dbReference type="ARBA" id="ARBA00022801"/>
    </source>
</evidence>
<dbReference type="Gene3D" id="3.40.50.1820">
    <property type="entry name" value="alpha/beta hydrolase"/>
    <property type="match status" value="1"/>
</dbReference>
<dbReference type="PANTHER" id="PTHR48081">
    <property type="entry name" value="AB HYDROLASE SUPERFAMILY PROTEIN C4A8.06C"/>
    <property type="match status" value="1"/>
</dbReference>
<name>A0A2Z4GCM5_9BACT</name>
<evidence type="ECO:0000313" key="3">
    <source>
        <dbReference type="EMBL" id="AWV98818.1"/>
    </source>
</evidence>
<evidence type="ECO:0000259" key="2">
    <source>
        <dbReference type="Pfam" id="PF20434"/>
    </source>
</evidence>
<dbReference type="OrthoDB" id="9777975at2"/>
<dbReference type="GO" id="GO:0016787">
    <property type="term" value="F:hydrolase activity"/>
    <property type="evidence" value="ECO:0007669"/>
    <property type="project" value="UniProtKB-KW"/>
</dbReference>
<proteinExistence type="predicted"/>
<feature type="domain" description="BD-FAE-like" evidence="2">
    <location>
        <begin position="37"/>
        <end position="242"/>
    </location>
</feature>
<dbReference type="EMBL" id="CP029480">
    <property type="protein sequence ID" value="AWV98818.1"/>
    <property type="molecule type" value="Genomic_DNA"/>
</dbReference>
<dbReference type="InterPro" id="IPR050300">
    <property type="entry name" value="GDXG_lipolytic_enzyme"/>
</dbReference>
<gene>
    <name evidence="3" type="ORF">DJ013_11800</name>
</gene>
<dbReference type="InterPro" id="IPR029058">
    <property type="entry name" value="AB_hydrolase_fold"/>
</dbReference>
<sequence>MKRYFLALLFSSFIIQGFAQKYTNITYGLAPERELKMDIYMPKGIDKPVLVVWVHGGAWHSGSKENPPLGLLKRGYALASIDYRLSTEARFPAMLFDIKAAIRFLRGNAEKYDYQREKIIIWGSSAGGHLVALTGLTNGNENLEGNIGDYLNESSDVNLTLDFFGPTNFKTILAQSTPHGVGVRAPALATMFGMPVEMAPEMAELASPVFHVDATDPPLFIAHGNQDNQVPINQSIELWLKLKEAGVPTEFEILGNMGHGGADFSSKEFMDKVVSFIEENL</sequence>
<keyword evidence="1" id="KW-0378">Hydrolase</keyword>
<dbReference type="AlphaFoldDB" id="A0A2Z4GCM5"/>
<dbReference type="Pfam" id="PF20434">
    <property type="entry name" value="BD-FAE"/>
    <property type="match status" value="1"/>
</dbReference>
<evidence type="ECO:0000313" key="4">
    <source>
        <dbReference type="Proteomes" id="UP000249873"/>
    </source>
</evidence>
<accession>A0A2Z4GCM5</accession>
<dbReference type="PANTHER" id="PTHR48081:SF13">
    <property type="entry name" value="ALPHA_BETA HYDROLASE"/>
    <property type="match status" value="1"/>
</dbReference>
<dbReference type="Proteomes" id="UP000249873">
    <property type="component" value="Chromosome"/>
</dbReference>
<protein>
    <submittedName>
        <fullName evidence="3">Lipase</fullName>
    </submittedName>
</protein>
<reference evidence="3 4" key="1">
    <citation type="submission" date="2018-05" db="EMBL/GenBank/DDBJ databases">
        <title>Complete genome sequence of Arcticibacterium luteifluviistationis SM1504T, a cytophagaceae bacterium isolated from Arctic surface seawater.</title>
        <authorList>
            <person name="Li Y."/>
            <person name="Qin Q.-L."/>
        </authorList>
    </citation>
    <scope>NUCLEOTIDE SEQUENCE [LARGE SCALE GENOMIC DNA]</scope>
    <source>
        <strain evidence="3 4">SM1504</strain>
    </source>
</reference>
<dbReference type="KEGG" id="als:DJ013_11800"/>
<dbReference type="SUPFAM" id="SSF53474">
    <property type="entry name" value="alpha/beta-Hydrolases"/>
    <property type="match status" value="1"/>
</dbReference>
<dbReference type="InterPro" id="IPR049492">
    <property type="entry name" value="BD-FAE-like_dom"/>
</dbReference>